<protein>
    <submittedName>
        <fullName evidence="1">Uncharacterized protein</fullName>
    </submittedName>
</protein>
<organism evidence="1 2">
    <name type="scientific">Pistacia integerrima</name>
    <dbReference type="NCBI Taxonomy" id="434235"/>
    <lineage>
        <taxon>Eukaryota</taxon>
        <taxon>Viridiplantae</taxon>
        <taxon>Streptophyta</taxon>
        <taxon>Embryophyta</taxon>
        <taxon>Tracheophyta</taxon>
        <taxon>Spermatophyta</taxon>
        <taxon>Magnoliopsida</taxon>
        <taxon>eudicotyledons</taxon>
        <taxon>Gunneridae</taxon>
        <taxon>Pentapetalae</taxon>
        <taxon>rosids</taxon>
        <taxon>malvids</taxon>
        <taxon>Sapindales</taxon>
        <taxon>Anacardiaceae</taxon>
        <taxon>Pistacia</taxon>
    </lineage>
</organism>
<dbReference type="EMBL" id="CM047742">
    <property type="protein sequence ID" value="KAJ0033877.1"/>
    <property type="molecule type" value="Genomic_DNA"/>
</dbReference>
<gene>
    <name evidence="1" type="ORF">Pint_26236</name>
</gene>
<accession>A0ACC0YCL0</accession>
<name>A0ACC0YCL0_9ROSI</name>
<reference evidence="2" key="1">
    <citation type="journal article" date="2023" name="G3 (Bethesda)">
        <title>Genome assembly and association tests identify interacting loci associated with vigor, precocity, and sex in interspecific pistachio rootstocks.</title>
        <authorList>
            <person name="Palmer W."/>
            <person name="Jacygrad E."/>
            <person name="Sagayaradj S."/>
            <person name="Cavanaugh K."/>
            <person name="Han R."/>
            <person name="Bertier L."/>
            <person name="Beede B."/>
            <person name="Kafkas S."/>
            <person name="Golino D."/>
            <person name="Preece J."/>
            <person name="Michelmore R."/>
        </authorList>
    </citation>
    <scope>NUCLEOTIDE SEQUENCE [LARGE SCALE GENOMIC DNA]</scope>
</reference>
<evidence type="ECO:0000313" key="1">
    <source>
        <dbReference type="EMBL" id="KAJ0033877.1"/>
    </source>
</evidence>
<proteinExistence type="predicted"/>
<sequence length="142" mass="15310">MYVTTGAIELKLPEGSNRILVKNLFLSCDPYPISGAGVAEDLDSGDPEFKKGDLVWGLTGWEEYSLITASMLFKIHHTDVPLSYHTGILRGEFVFISATSGAVGELVGQFAKLMGCYVVGSAGSNDKVDLLKNKLGFDDAFN</sequence>
<comment type="caution">
    <text evidence="1">The sequence shown here is derived from an EMBL/GenBank/DDBJ whole genome shotgun (WGS) entry which is preliminary data.</text>
</comment>
<dbReference type="Proteomes" id="UP001163603">
    <property type="component" value="Chromosome 7"/>
</dbReference>
<evidence type="ECO:0000313" key="2">
    <source>
        <dbReference type="Proteomes" id="UP001163603"/>
    </source>
</evidence>
<keyword evidence="2" id="KW-1185">Reference proteome</keyword>